<keyword evidence="4" id="KW-0732">Signal</keyword>
<keyword evidence="3" id="KW-0479">Metal-binding</keyword>
<evidence type="ECO:0000313" key="6">
    <source>
        <dbReference type="EMBL" id="AZK46244.1"/>
    </source>
</evidence>
<dbReference type="Proteomes" id="UP000273145">
    <property type="component" value="Chromosome"/>
</dbReference>
<dbReference type="PRINTS" id="PR00691">
    <property type="entry name" value="ADHESINB"/>
</dbReference>
<dbReference type="PANTHER" id="PTHR42953:SF1">
    <property type="entry name" value="METAL-BINDING PROTEIN HI_0362-RELATED"/>
    <property type="match status" value="1"/>
</dbReference>
<evidence type="ECO:0000256" key="1">
    <source>
        <dbReference type="ARBA" id="ARBA00004196"/>
    </source>
</evidence>
<dbReference type="InterPro" id="IPR050492">
    <property type="entry name" value="Bact_metal-bind_prot9"/>
</dbReference>
<dbReference type="PANTHER" id="PTHR42953">
    <property type="entry name" value="HIGH-AFFINITY ZINC UPTAKE SYSTEM PROTEIN ZNUA-RELATED"/>
    <property type="match status" value="1"/>
</dbReference>
<dbReference type="EMBL" id="CP034248">
    <property type="protein sequence ID" value="AZK46244.1"/>
    <property type="molecule type" value="Genomic_DNA"/>
</dbReference>
<dbReference type="InterPro" id="IPR006128">
    <property type="entry name" value="Lipoprotein_PsaA-like"/>
</dbReference>
<proteinExistence type="inferred from homology"/>
<evidence type="ECO:0000256" key="4">
    <source>
        <dbReference type="ARBA" id="ARBA00022729"/>
    </source>
</evidence>
<comment type="subcellular location">
    <subcellularLocation>
        <location evidence="1">Cell envelope</location>
    </subcellularLocation>
</comment>
<evidence type="ECO:0000256" key="2">
    <source>
        <dbReference type="ARBA" id="ARBA00022448"/>
    </source>
</evidence>
<dbReference type="GO" id="GO:0030313">
    <property type="term" value="C:cell envelope"/>
    <property type="evidence" value="ECO:0007669"/>
    <property type="project" value="UniProtKB-SubCell"/>
</dbReference>
<reference evidence="6 7" key="1">
    <citation type="submission" date="2018-11" db="EMBL/GenBank/DDBJ databases">
        <title>Genome sequencing of Paenibacillus lentus DSM25539(T).</title>
        <authorList>
            <person name="Kook J.-K."/>
            <person name="Park S.-N."/>
            <person name="Lim Y.K."/>
        </authorList>
    </citation>
    <scope>NUCLEOTIDE SEQUENCE [LARGE SCALE GENOMIC DNA]</scope>
    <source>
        <strain evidence="6 7">DSM 25539</strain>
    </source>
</reference>
<comment type="similarity">
    <text evidence="5">Belongs to the bacterial solute-binding protein 9 family.</text>
</comment>
<sequence>MDQLKVKKSPFQRVKMTLGVLALIIVAACSKVDGEVLHATRGEKQEVIQVVTTTGMIADLVQEIGGIEVNTVALMRPGVDPHLFKASQGDIQKLDEADLIFYGGLHLEGKMTEILEKLGRHKHSVPVSKDIDQASLRSGADINGTQFDPHIWFDVKHWISAAGTVRDTLIAFDPKHADLYKQNAEAYIGQLNALDAEVKEKLNEIPESDRVLVTAHDAFGYFGDAYGMKVMGLQGISTAAEYGSKDVSKLRDFLVENKIKAVFVESSVPPKAMEAVIAGAKEKGHTVNIGGELYSDSMGDPGSGADTYITMVRHNVNTIVEALK</sequence>
<dbReference type="AlphaFoldDB" id="A0A3S8RTK8"/>
<evidence type="ECO:0000256" key="3">
    <source>
        <dbReference type="ARBA" id="ARBA00022723"/>
    </source>
</evidence>
<dbReference type="KEGG" id="plen:EIM92_08690"/>
<evidence type="ECO:0000256" key="5">
    <source>
        <dbReference type="RuleBase" id="RU003512"/>
    </source>
</evidence>
<gene>
    <name evidence="6" type="ORF">EIM92_08690</name>
</gene>
<dbReference type="RefSeq" id="WP_125082309.1">
    <property type="nucleotide sequence ID" value="NZ_CP034248.1"/>
</dbReference>
<dbReference type="SUPFAM" id="SSF53807">
    <property type="entry name" value="Helical backbone' metal receptor"/>
    <property type="match status" value="1"/>
</dbReference>
<protein>
    <submittedName>
        <fullName evidence="6">Manganese transporter</fullName>
    </submittedName>
</protein>
<keyword evidence="2 5" id="KW-0813">Transport</keyword>
<dbReference type="GO" id="GO:0030001">
    <property type="term" value="P:metal ion transport"/>
    <property type="evidence" value="ECO:0007669"/>
    <property type="project" value="InterPro"/>
</dbReference>
<organism evidence="6 7">
    <name type="scientific">Paenibacillus lentus</name>
    <dbReference type="NCBI Taxonomy" id="1338368"/>
    <lineage>
        <taxon>Bacteria</taxon>
        <taxon>Bacillati</taxon>
        <taxon>Bacillota</taxon>
        <taxon>Bacilli</taxon>
        <taxon>Bacillales</taxon>
        <taxon>Paenibacillaceae</taxon>
        <taxon>Paenibacillus</taxon>
    </lineage>
</organism>
<name>A0A3S8RTK8_9BACL</name>
<keyword evidence="7" id="KW-1185">Reference proteome</keyword>
<dbReference type="OrthoDB" id="9793396at2"/>
<dbReference type="PROSITE" id="PS51257">
    <property type="entry name" value="PROKAR_LIPOPROTEIN"/>
    <property type="match status" value="1"/>
</dbReference>
<dbReference type="Pfam" id="PF01297">
    <property type="entry name" value="ZnuA"/>
    <property type="match status" value="1"/>
</dbReference>
<dbReference type="GO" id="GO:0007155">
    <property type="term" value="P:cell adhesion"/>
    <property type="evidence" value="ECO:0007669"/>
    <property type="project" value="InterPro"/>
</dbReference>
<dbReference type="InterPro" id="IPR006129">
    <property type="entry name" value="AdhesinB"/>
</dbReference>
<dbReference type="Gene3D" id="3.40.50.1980">
    <property type="entry name" value="Nitrogenase molybdenum iron protein domain"/>
    <property type="match status" value="2"/>
</dbReference>
<dbReference type="InterPro" id="IPR006127">
    <property type="entry name" value="ZnuA-like"/>
</dbReference>
<dbReference type="GO" id="GO:0046872">
    <property type="term" value="F:metal ion binding"/>
    <property type="evidence" value="ECO:0007669"/>
    <property type="project" value="UniProtKB-KW"/>
</dbReference>
<evidence type="ECO:0000313" key="7">
    <source>
        <dbReference type="Proteomes" id="UP000273145"/>
    </source>
</evidence>
<accession>A0A3S8RTK8</accession>
<dbReference type="PRINTS" id="PR00690">
    <property type="entry name" value="ADHESNFAMILY"/>
</dbReference>